<keyword evidence="1" id="KW-1133">Transmembrane helix</keyword>
<feature type="transmembrane region" description="Helical" evidence="1">
    <location>
        <begin position="553"/>
        <end position="572"/>
    </location>
</feature>
<keyword evidence="1" id="KW-0812">Transmembrane</keyword>
<feature type="transmembrane region" description="Helical" evidence="1">
    <location>
        <begin position="489"/>
        <end position="509"/>
    </location>
</feature>
<proteinExistence type="predicted"/>
<dbReference type="PANTHER" id="PTHR11161">
    <property type="entry name" value="O-ACYLTRANSFERASE"/>
    <property type="match status" value="1"/>
</dbReference>
<dbReference type="AlphaFoldDB" id="A0A6P6YFX3"/>
<dbReference type="Proteomes" id="UP000515146">
    <property type="component" value="Unplaced"/>
</dbReference>
<feature type="transmembrane region" description="Helical" evidence="1">
    <location>
        <begin position="773"/>
        <end position="790"/>
    </location>
</feature>
<name>A0A6P6YFX3_DERPT</name>
<evidence type="ECO:0000313" key="4">
    <source>
        <dbReference type="Proteomes" id="UP000515146"/>
    </source>
</evidence>
<evidence type="ECO:0000256" key="2">
    <source>
        <dbReference type="SAM" id="SignalP"/>
    </source>
</evidence>
<reference evidence="5 6" key="1">
    <citation type="submission" date="2025-04" db="UniProtKB">
        <authorList>
            <consortium name="RefSeq"/>
        </authorList>
    </citation>
    <scope>IDENTIFICATION</scope>
    <source>
        <strain evidence="5 6">Airmid</strain>
    </source>
</reference>
<feature type="chain" id="PRO_5044650880" evidence="2">
    <location>
        <begin position="36"/>
        <end position="852"/>
    </location>
</feature>
<organism evidence="4 5">
    <name type="scientific">Dermatophagoides pteronyssinus</name>
    <name type="common">European house dust mite</name>
    <dbReference type="NCBI Taxonomy" id="6956"/>
    <lineage>
        <taxon>Eukaryota</taxon>
        <taxon>Metazoa</taxon>
        <taxon>Ecdysozoa</taxon>
        <taxon>Arthropoda</taxon>
        <taxon>Chelicerata</taxon>
        <taxon>Arachnida</taxon>
        <taxon>Acari</taxon>
        <taxon>Acariformes</taxon>
        <taxon>Sarcoptiformes</taxon>
        <taxon>Astigmata</taxon>
        <taxon>Psoroptidia</taxon>
        <taxon>Analgoidea</taxon>
        <taxon>Pyroglyphidae</taxon>
        <taxon>Dermatophagoidinae</taxon>
        <taxon>Dermatophagoides</taxon>
    </lineage>
</organism>
<evidence type="ECO:0000313" key="5">
    <source>
        <dbReference type="RefSeq" id="XP_027204152.1"/>
    </source>
</evidence>
<feature type="transmembrane region" description="Helical" evidence="1">
    <location>
        <begin position="693"/>
        <end position="713"/>
    </location>
</feature>
<dbReference type="OMA" id="CINIASP"/>
<feature type="transmembrane region" description="Helical" evidence="1">
    <location>
        <begin position="734"/>
        <end position="753"/>
    </location>
</feature>
<dbReference type="RefSeq" id="XP_027204153.1">
    <property type="nucleotide sequence ID" value="XM_027348352.1"/>
</dbReference>
<evidence type="ECO:0000259" key="3">
    <source>
        <dbReference type="SMART" id="SM00703"/>
    </source>
</evidence>
<feature type="signal peptide" evidence="2">
    <location>
        <begin position="1"/>
        <end position="35"/>
    </location>
</feature>
<keyword evidence="1" id="KW-0472">Membrane</keyword>
<feature type="transmembrane region" description="Helical" evidence="1">
    <location>
        <begin position="443"/>
        <end position="468"/>
    </location>
</feature>
<dbReference type="InterPro" id="IPR006621">
    <property type="entry name" value="Nose-resist-to-fluoxetine_N"/>
</dbReference>
<evidence type="ECO:0000256" key="1">
    <source>
        <dbReference type="SAM" id="Phobius"/>
    </source>
</evidence>
<sequence>MNLKKFSSLISSSTLNQNFLLIFLILLSTLLLSHCQSINDDDEIHRRIRNDIESPSLEFNPGLPKIDPKELLQVKVINKSVNYYKTQLSRVRTSLQEQLKEFINGIKSIRDQAQFGPELQAKMNETFLKFIEDLEISPYCLASFNHLFLELKERRLWPLKFIDSMEFLPSGLLEGVMSMFGVYEECINIESPMVKWNDIRGKYCLAKIRLPFLSPLFPTLNDEFSQNYQLKSIDDLFTYNGRKSLYARINRDFDYSNNKFKLLQMLNMFNGSNLRIGLCFPSTCSSFELERAINKFLQPINNPIRIEIEEECSYKSQEIELNNHQRFSIFILVSLCLLVGACTGFEYYIHNFRDQNEIKKNQYNSYLLTFSALSNTRYLLGYSDMASEDDEKRLCSIDTITLFFVIMEFIGRSYVLPIFYGLINIKRALNGLTDQYFTAKKFFFIRGSSFAVSTYVLASAIILAFNICGQKSQIKPSFINYVKFVLNRYLSIIRKLIGPILLIYLMPLLGDGPIWHYFTPLYVEPCQNNLWKTLLLINNYESSFEKVCLSPSIIFSAIFYMSLTAPFILYTLNHKYFGYIVFITLIILGTIISILPKIVYNLPVTPYEISTITSVSEAKLSFIHYYAATDQLIVVFVIGLFIGYLIRCKPKIDLGKRAANIALWIGMLALPVISSQWNDSFKPLKGNFSQFSFISWFLLSKIMWCFGFGWIIYSCSTGRAKAFNQAITISLIRPIGKLAFGAYLNHITILSFRQLTKKQTSPLTNVEILTNDISDIVIAFTVAYIFYILIERPFYYWIKIIINIEKDLDVNNEQQTAVKRFSMTDLENGKLHGDHGEFDLKPLNDRNYSSRL</sequence>
<dbReference type="Pfam" id="PF20146">
    <property type="entry name" value="NRF"/>
    <property type="match status" value="1"/>
</dbReference>
<feature type="transmembrane region" description="Helical" evidence="1">
    <location>
        <begin position="402"/>
        <end position="423"/>
    </location>
</feature>
<keyword evidence="4" id="KW-1185">Reference proteome</keyword>
<protein>
    <submittedName>
        <fullName evidence="5 6">Nose resistant to fluoxetine protein 6-like</fullName>
    </submittedName>
</protein>
<feature type="transmembrane region" description="Helical" evidence="1">
    <location>
        <begin position="579"/>
        <end position="602"/>
    </location>
</feature>
<dbReference type="RefSeq" id="XP_027204152.1">
    <property type="nucleotide sequence ID" value="XM_027348351.1"/>
</dbReference>
<feature type="transmembrane region" description="Helical" evidence="1">
    <location>
        <begin position="327"/>
        <end position="349"/>
    </location>
</feature>
<evidence type="ECO:0000313" key="6">
    <source>
        <dbReference type="RefSeq" id="XP_027204153.1"/>
    </source>
</evidence>
<dbReference type="PANTHER" id="PTHR11161:SF0">
    <property type="entry name" value="O-ACYLTRANSFERASE LIKE PROTEIN"/>
    <property type="match status" value="1"/>
</dbReference>
<gene>
    <name evidence="5 6" type="primary">LOC113797891</name>
</gene>
<feature type="transmembrane region" description="Helical" evidence="1">
    <location>
        <begin position="622"/>
        <end position="646"/>
    </location>
</feature>
<keyword evidence="2" id="KW-0732">Signal</keyword>
<feature type="transmembrane region" description="Helical" evidence="1">
    <location>
        <begin position="658"/>
        <end position="677"/>
    </location>
</feature>
<dbReference type="InterPro" id="IPR052728">
    <property type="entry name" value="O2_lipid_transport_reg"/>
</dbReference>
<feature type="domain" description="Nose resistant-to-fluoxetine protein N-terminal" evidence="3">
    <location>
        <begin position="137"/>
        <end position="314"/>
    </location>
</feature>
<dbReference type="KEGG" id="dpte:113797891"/>
<accession>A0A6P6YFX3</accession>
<dbReference type="SMART" id="SM00703">
    <property type="entry name" value="NRF"/>
    <property type="match status" value="1"/>
</dbReference>
<dbReference type="OrthoDB" id="6492367at2759"/>